<sequence length="131" mass="14127">MSECDKGAVMTEFSSTGWIALFSDRQANVEGWDLVTRIALVADTEKGLLKPVTDYPDFQRLVYAHKVIGAIPASPGHRAHWANFEGGVPRTESIVGWLVTERAGVLPLTADGATAEDADLMLEPGEEAPFA</sequence>
<evidence type="ECO:0000313" key="1">
    <source>
        <dbReference type="EMBL" id="ARF62332.1"/>
    </source>
</evidence>
<proteinExistence type="predicted"/>
<reference evidence="1 2" key="1">
    <citation type="submission" date="2017-03" db="EMBL/GenBank/DDBJ databases">
        <title>Complete Genome Sequence of a natural compounds producer, Streptomyces violaceus S21.</title>
        <authorList>
            <person name="Zhong C."/>
            <person name="Zhao Z."/>
            <person name="Fu J."/>
            <person name="Zong G."/>
            <person name="Qin R."/>
            <person name="Cao G."/>
        </authorList>
    </citation>
    <scope>NUCLEOTIDE SEQUENCE [LARGE SCALE GENOMIC DNA]</scope>
    <source>
        <strain evidence="1 2">S21</strain>
    </source>
</reference>
<evidence type="ECO:0000313" key="2">
    <source>
        <dbReference type="Proteomes" id="UP000192445"/>
    </source>
</evidence>
<accession>A0A1V0UBK1</accession>
<dbReference type="Proteomes" id="UP000192445">
    <property type="component" value="Chromosome"/>
</dbReference>
<dbReference type="EMBL" id="CP020570">
    <property type="protein sequence ID" value="ARF62332.1"/>
    <property type="molecule type" value="Genomic_DNA"/>
</dbReference>
<gene>
    <name evidence="1" type="ORF">B1H20_13665</name>
</gene>
<protein>
    <submittedName>
        <fullName evidence="1">Uncharacterized protein</fullName>
    </submittedName>
</protein>
<dbReference type="KEGG" id="svu:B1H20_13665"/>
<name>A0A1V0UBK1_STRVN</name>
<organism evidence="1 2">
    <name type="scientific">Streptomyces violaceoruber</name>
    <dbReference type="NCBI Taxonomy" id="1935"/>
    <lineage>
        <taxon>Bacteria</taxon>
        <taxon>Bacillati</taxon>
        <taxon>Actinomycetota</taxon>
        <taxon>Actinomycetes</taxon>
        <taxon>Kitasatosporales</taxon>
        <taxon>Streptomycetaceae</taxon>
        <taxon>Streptomyces</taxon>
        <taxon>Streptomyces violaceoruber group</taxon>
    </lineage>
</organism>
<dbReference type="AlphaFoldDB" id="A0A1V0UBK1"/>